<dbReference type="Proteomes" id="UP001138681">
    <property type="component" value="Unassembled WGS sequence"/>
</dbReference>
<reference evidence="1" key="1">
    <citation type="submission" date="2021-04" db="EMBL/GenBank/DDBJ databases">
        <authorList>
            <person name="Pira H."/>
            <person name="Risdian C."/>
            <person name="Wink J."/>
        </authorList>
    </citation>
    <scope>NUCLEOTIDE SEQUENCE</scope>
    <source>
        <strain evidence="1">WH158</strain>
    </source>
</reference>
<evidence type="ECO:0000313" key="1">
    <source>
        <dbReference type="EMBL" id="MBV7258052.1"/>
    </source>
</evidence>
<dbReference type="AlphaFoldDB" id="A0A9X1JN27"/>
<sequence>MNSDSVNGLQKLGIKLEDSLDAMLAQIMAVDEDVFHETIRQLLESEIKALGEMPEYHDLDDSLATASAKLTFEKRMAEIKHGTEVSIYSAKAAFHNAKLAWELARKTYTDEQASMQADLDYSDRMTTVSYKENFDEDSRAGIRALVAQLRIDHISGRSTQAAGTASAHAALGSQAGDLIDAYRTLLDVTREIELSRMENEATAFRDYWQSVEVALDG</sequence>
<dbReference type="EMBL" id="JAGSPC010000001">
    <property type="protein sequence ID" value="MBV7258052.1"/>
    <property type="molecule type" value="Genomic_DNA"/>
</dbReference>
<accession>A0A9X1JN27</accession>
<protein>
    <submittedName>
        <fullName evidence="1">Uncharacterized protein</fullName>
    </submittedName>
</protein>
<comment type="caution">
    <text evidence="1">The sequence shown here is derived from an EMBL/GenBank/DDBJ whole genome shotgun (WGS) entry which is preliminary data.</text>
</comment>
<proteinExistence type="predicted"/>
<gene>
    <name evidence="1" type="ORF">KCG46_00515</name>
</gene>
<evidence type="ECO:0000313" key="2">
    <source>
        <dbReference type="Proteomes" id="UP001138681"/>
    </source>
</evidence>
<dbReference type="RefSeq" id="WP_218403426.1">
    <property type="nucleotide sequence ID" value="NZ_JAGSPC010000001.1"/>
</dbReference>
<keyword evidence="2" id="KW-1185">Reference proteome</keyword>
<name>A0A9X1JN27_9SPHN</name>
<organism evidence="1 2">
    <name type="scientific">Erythrobacter crassostreae</name>
    <dbReference type="NCBI Taxonomy" id="2828328"/>
    <lineage>
        <taxon>Bacteria</taxon>
        <taxon>Pseudomonadati</taxon>
        <taxon>Pseudomonadota</taxon>
        <taxon>Alphaproteobacteria</taxon>
        <taxon>Sphingomonadales</taxon>
        <taxon>Erythrobacteraceae</taxon>
        <taxon>Erythrobacter/Porphyrobacter group</taxon>
        <taxon>Erythrobacter</taxon>
    </lineage>
</organism>